<dbReference type="CDD" id="cd06223">
    <property type="entry name" value="PRTases_typeI"/>
    <property type="match status" value="1"/>
</dbReference>
<dbReference type="SUPFAM" id="SSF53271">
    <property type="entry name" value="PRTase-like"/>
    <property type="match status" value="2"/>
</dbReference>
<feature type="domain" description="Phosphoribosyltransferase" evidence="9">
    <location>
        <begin position="208"/>
        <end position="247"/>
    </location>
</feature>
<dbReference type="EMBL" id="MFGC01000004">
    <property type="protein sequence ID" value="OGF28917.1"/>
    <property type="molecule type" value="Genomic_DNA"/>
</dbReference>
<evidence type="ECO:0000256" key="4">
    <source>
        <dbReference type="ARBA" id="ARBA00022741"/>
    </source>
</evidence>
<evidence type="ECO:0000256" key="3">
    <source>
        <dbReference type="ARBA" id="ARBA00022727"/>
    </source>
</evidence>
<evidence type="ECO:0000256" key="7">
    <source>
        <dbReference type="ARBA" id="ARBA00049535"/>
    </source>
</evidence>
<dbReference type="Proteomes" id="UP000178925">
    <property type="component" value="Unassembled WGS sequence"/>
</dbReference>
<dbReference type="InterPro" id="IPR005946">
    <property type="entry name" value="Rib-P_diPkinase"/>
</dbReference>
<reference evidence="11 12" key="1">
    <citation type="journal article" date="2016" name="Nat. Commun.">
        <title>Thousands of microbial genomes shed light on interconnected biogeochemical processes in an aquifer system.</title>
        <authorList>
            <person name="Anantharaman K."/>
            <person name="Brown C.T."/>
            <person name="Hug L.A."/>
            <person name="Sharon I."/>
            <person name="Castelle C.J."/>
            <person name="Probst A.J."/>
            <person name="Thomas B.C."/>
            <person name="Singh A."/>
            <person name="Wilkins M.J."/>
            <person name="Karaoz U."/>
            <person name="Brodie E.L."/>
            <person name="Williams K.H."/>
            <person name="Hubbard S.S."/>
            <person name="Banfield J.F."/>
        </authorList>
    </citation>
    <scope>NUCLEOTIDE SEQUENCE [LARGE SCALE GENOMIC DNA]</scope>
</reference>
<accession>A0A1F5SQB8</accession>
<evidence type="ECO:0000256" key="5">
    <source>
        <dbReference type="ARBA" id="ARBA00022777"/>
    </source>
</evidence>
<dbReference type="GO" id="GO:0006015">
    <property type="term" value="P:5-phosphoribose 1-diphosphate biosynthetic process"/>
    <property type="evidence" value="ECO:0007669"/>
    <property type="project" value="TreeGrafter"/>
</dbReference>
<dbReference type="STRING" id="1797995.A2242_00875"/>
<dbReference type="Pfam" id="PF00156">
    <property type="entry name" value="Pribosyltran"/>
    <property type="match status" value="1"/>
</dbReference>
<keyword evidence="5" id="KW-0418">Kinase</keyword>
<dbReference type="NCBIfam" id="TIGR01251">
    <property type="entry name" value="ribP_PPkin"/>
    <property type="match status" value="1"/>
</dbReference>
<dbReference type="GO" id="GO:0004749">
    <property type="term" value="F:ribose phosphate diphosphokinase activity"/>
    <property type="evidence" value="ECO:0007669"/>
    <property type="project" value="UniProtKB-EC"/>
</dbReference>
<dbReference type="Pfam" id="PF13793">
    <property type="entry name" value="Pribosyltran_N"/>
    <property type="match status" value="1"/>
</dbReference>
<comment type="caution">
    <text evidence="11">The sequence shown here is derived from an EMBL/GenBank/DDBJ whole genome shotgun (WGS) entry which is preliminary data.</text>
</comment>
<protein>
    <recommendedName>
        <fullName evidence="1">ribose-phosphate diphosphokinase</fullName>
        <ecNumber evidence="1">2.7.6.1</ecNumber>
    </recommendedName>
</protein>
<dbReference type="InterPro" id="IPR000836">
    <property type="entry name" value="PRTase_dom"/>
</dbReference>
<organism evidence="11 12">
    <name type="scientific">Candidatus Falkowbacteria bacterium RIFOXYA2_FULL_47_9</name>
    <dbReference type="NCBI Taxonomy" id="1797995"/>
    <lineage>
        <taxon>Bacteria</taxon>
        <taxon>Candidatus Falkowiibacteriota</taxon>
    </lineage>
</organism>
<keyword evidence="6" id="KW-0067">ATP-binding</keyword>
<dbReference type="Gene3D" id="3.40.50.2020">
    <property type="match status" value="2"/>
</dbReference>
<dbReference type="InterPro" id="IPR029057">
    <property type="entry name" value="PRTase-like"/>
</dbReference>
<feature type="domain" description="Ribose-phosphate pyrophosphokinase N-terminal" evidence="10">
    <location>
        <begin position="21"/>
        <end position="114"/>
    </location>
</feature>
<name>A0A1F5SQB8_9BACT</name>
<keyword evidence="4" id="KW-0547">Nucleotide-binding</keyword>
<keyword evidence="2" id="KW-0808">Transferase</keyword>
<evidence type="ECO:0000313" key="12">
    <source>
        <dbReference type="Proteomes" id="UP000178925"/>
    </source>
</evidence>
<comment type="catalytic activity">
    <reaction evidence="7">
        <text>D-ribose 5-phosphate + ATP = 5-phospho-alpha-D-ribose 1-diphosphate + AMP + H(+)</text>
        <dbReference type="Rhea" id="RHEA:15609"/>
        <dbReference type="ChEBI" id="CHEBI:15378"/>
        <dbReference type="ChEBI" id="CHEBI:30616"/>
        <dbReference type="ChEBI" id="CHEBI:58017"/>
        <dbReference type="ChEBI" id="CHEBI:78346"/>
        <dbReference type="ChEBI" id="CHEBI:456215"/>
        <dbReference type="EC" id="2.7.6.1"/>
    </reaction>
</comment>
<dbReference type="GO" id="GO:0005737">
    <property type="term" value="C:cytoplasm"/>
    <property type="evidence" value="ECO:0007669"/>
    <property type="project" value="TreeGrafter"/>
</dbReference>
<dbReference type="GO" id="GO:0006164">
    <property type="term" value="P:purine nucleotide biosynthetic process"/>
    <property type="evidence" value="ECO:0007669"/>
    <property type="project" value="TreeGrafter"/>
</dbReference>
<keyword evidence="3 8" id="KW-0545">Nucleotide biosynthesis</keyword>
<dbReference type="FunFam" id="3.40.50.2020:FF:000014">
    <property type="entry name" value="Ribose-phosphate pyrophosphokinase 1"/>
    <property type="match status" value="1"/>
</dbReference>
<dbReference type="SMART" id="SM01400">
    <property type="entry name" value="Pribosyltran_N"/>
    <property type="match status" value="1"/>
</dbReference>
<dbReference type="EC" id="2.7.6.1" evidence="1"/>
<evidence type="ECO:0000259" key="10">
    <source>
        <dbReference type="Pfam" id="PF13793"/>
    </source>
</evidence>
<dbReference type="GO" id="GO:0005524">
    <property type="term" value="F:ATP binding"/>
    <property type="evidence" value="ECO:0007669"/>
    <property type="project" value="UniProtKB-KW"/>
</dbReference>
<proteinExistence type="inferred from homology"/>
<evidence type="ECO:0000313" key="11">
    <source>
        <dbReference type="EMBL" id="OGF28917.1"/>
    </source>
</evidence>
<evidence type="ECO:0000256" key="2">
    <source>
        <dbReference type="ARBA" id="ARBA00022679"/>
    </source>
</evidence>
<dbReference type="PANTHER" id="PTHR10210">
    <property type="entry name" value="RIBOSE-PHOSPHATE DIPHOSPHOKINASE FAMILY MEMBER"/>
    <property type="match status" value="1"/>
</dbReference>
<gene>
    <name evidence="11" type="ORF">A2242_00875</name>
</gene>
<evidence type="ECO:0000256" key="1">
    <source>
        <dbReference type="ARBA" id="ARBA00013247"/>
    </source>
</evidence>
<dbReference type="InterPro" id="IPR029099">
    <property type="entry name" value="Pribosyltran_N"/>
</dbReference>
<dbReference type="GO" id="GO:0016301">
    <property type="term" value="F:kinase activity"/>
    <property type="evidence" value="ECO:0007669"/>
    <property type="project" value="UniProtKB-KW"/>
</dbReference>
<sequence>MLASQAIKLVSPNFSDIYAPSIEIGKFPDGDCHVRIPNLAACRGQDVAIFHRLYPDQNDSLIELLLMLDALKYEQTRSITVVSPYLPYARQDKQTVDGEIASAHVICNLLARSGASRFVTFDCHFLNEEGEIDYGELKIKNISLRDDLIAHARALFGGQPFEIIGPDDGAAYLVAKSGGQHFKKVREAYRDDKIAYRDIATMDGECAVNGKNVMLLDDMISSGATMIRALEKIMEGGAKKVICAATHGLFLYNCLDRLRKRAAAVYASDSIVSDQTAVSIRAKLEALYAPMDTLF</sequence>
<evidence type="ECO:0000256" key="6">
    <source>
        <dbReference type="ARBA" id="ARBA00022840"/>
    </source>
</evidence>
<dbReference type="AlphaFoldDB" id="A0A1F5SQB8"/>
<evidence type="ECO:0000256" key="8">
    <source>
        <dbReference type="RuleBase" id="RU004324"/>
    </source>
</evidence>
<evidence type="ECO:0000259" key="9">
    <source>
        <dbReference type="Pfam" id="PF00156"/>
    </source>
</evidence>
<dbReference type="PANTHER" id="PTHR10210:SF32">
    <property type="entry name" value="RIBOSE-PHOSPHATE PYROPHOSPHOKINASE 2"/>
    <property type="match status" value="1"/>
</dbReference>
<comment type="similarity">
    <text evidence="8">Belongs to the ribose-phosphate pyrophosphokinase family.</text>
</comment>
<dbReference type="GO" id="GO:0002189">
    <property type="term" value="C:ribose phosphate diphosphokinase complex"/>
    <property type="evidence" value="ECO:0007669"/>
    <property type="project" value="TreeGrafter"/>
</dbReference>
<dbReference type="GO" id="GO:0000287">
    <property type="term" value="F:magnesium ion binding"/>
    <property type="evidence" value="ECO:0007669"/>
    <property type="project" value="InterPro"/>
</dbReference>